<protein>
    <submittedName>
        <fullName evidence="10">HlyB/MsbA family ABC transporter</fullName>
    </submittedName>
</protein>
<evidence type="ECO:0000313" key="10">
    <source>
        <dbReference type="EMBL" id="GIQ68077.1"/>
    </source>
</evidence>
<dbReference type="Pfam" id="PF00005">
    <property type="entry name" value="ABC_tran"/>
    <property type="match status" value="1"/>
</dbReference>
<dbReference type="GO" id="GO:0015421">
    <property type="term" value="F:ABC-type oligopeptide transporter activity"/>
    <property type="evidence" value="ECO:0007669"/>
    <property type="project" value="TreeGrafter"/>
</dbReference>
<feature type="domain" description="ABC transmembrane type-1" evidence="9">
    <location>
        <begin position="34"/>
        <end position="322"/>
    </location>
</feature>
<dbReference type="PROSITE" id="PS00211">
    <property type="entry name" value="ABC_TRANSPORTER_1"/>
    <property type="match status" value="1"/>
</dbReference>
<dbReference type="Gene3D" id="3.40.50.300">
    <property type="entry name" value="P-loop containing nucleotide triphosphate hydrolases"/>
    <property type="match status" value="1"/>
</dbReference>
<dbReference type="InterPro" id="IPR039421">
    <property type="entry name" value="Type_1_exporter"/>
</dbReference>
<dbReference type="PROSITE" id="PS50893">
    <property type="entry name" value="ABC_TRANSPORTER_2"/>
    <property type="match status" value="1"/>
</dbReference>
<dbReference type="AlphaFoldDB" id="A0A8J4M1Q4"/>
<dbReference type="RefSeq" id="WP_213410696.1">
    <property type="nucleotide sequence ID" value="NZ_BOVK01000012.1"/>
</dbReference>
<keyword evidence="6 7" id="KW-0472">Membrane</keyword>
<dbReference type="InterPro" id="IPR003593">
    <property type="entry name" value="AAA+_ATPase"/>
</dbReference>
<dbReference type="InterPro" id="IPR036640">
    <property type="entry name" value="ABC1_TM_sf"/>
</dbReference>
<dbReference type="EMBL" id="BOVK01000012">
    <property type="protein sequence ID" value="GIQ68077.1"/>
    <property type="molecule type" value="Genomic_DNA"/>
</dbReference>
<evidence type="ECO:0000256" key="1">
    <source>
        <dbReference type="ARBA" id="ARBA00004651"/>
    </source>
</evidence>
<comment type="subcellular location">
    <subcellularLocation>
        <location evidence="1">Cell membrane</location>
        <topology evidence="1">Multi-pass membrane protein</topology>
    </subcellularLocation>
</comment>
<keyword evidence="4" id="KW-0067">ATP-binding</keyword>
<name>A0A8J4M1Q4_9BACL</name>
<dbReference type="GO" id="GO:0005524">
    <property type="term" value="F:ATP binding"/>
    <property type="evidence" value="ECO:0007669"/>
    <property type="project" value="UniProtKB-KW"/>
</dbReference>
<evidence type="ECO:0000256" key="3">
    <source>
        <dbReference type="ARBA" id="ARBA00022741"/>
    </source>
</evidence>
<dbReference type="SUPFAM" id="SSF90123">
    <property type="entry name" value="ABC transporter transmembrane region"/>
    <property type="match status" value="1"/>
</dbReference>
<proteinExistence type="predicted"/>
<evidence type="ECO:0000256" key="2">
    <source>
        <dbReference type="ARBA" id="ARBA00022692"/>
    </source>
</evidence>
<dbReference type="GO" id="GO:0005886">
    <property type="term" value="C:plasma membrane"/>
    <property type="evidence" value="ECO:0007669"/>
    <property type="project" value="UniProtKB-SubCell"/>
</dbReference>
<accession>A0A8J4M1Q4</accession>
<evidence type="ECO:0000259" key="8">
    <source>
        <dbReference type="PROSITE" id="PS50893"/>
    </source>
</evidence>
<dbReference type="InterPro" id="IPR027417">
    <property type="entry name" value="P-loop_NTPase"/>
</dbReference>
<gene>
    <name evidence="10" type="ORF">XYCOK13_09010</name>
</gene>
<feature type="domain" description="ABC transporter" evidence="8">
    <location>
        <begin position="357"/>
        <end position="597"/>
    </location>
</feature>
<evidence type="ECO:0000256" key="6">
    <source>
        <dbReference type="ARBA" id="ARBA00023136"/>
    </source>
</evidence>
<dbReference type="GO" id="GO:0016887">
    <property type="term" value="F:ATP hydrolysis activity"/>
    <property type="evidence" value="ECO:0007669"/>
    <property type="project" value="InterPro"/>
</dbReference>
<dbReference type="InterPro" id="IPR017871">
    <property type="entry name" value="ABC_transporter-like_CS"/>
</dbReference>
<dbReference type="InterPro" id="IPR003439">
    <property type="entry name" value="ABC_transporter-like_ATP-bd"/>
</dbReference>
<feature type="transmembrane region" description="Helical" evidence="7">
    <location>
        <begin position="263"/>
        <end position="287"/>
    </location>
</feature>
<dbReference type="Gene3D" id="1.20.1560.10">
    <property type="entry name" value="ABC transporter type 1, transmembrane domain"/>
    <property type="match status" value="1"/>
</dbReference>
<reference evidence="10" key="1">
    <citation type="submission" date="2021-04" db="EMBL/GenBank/DDBJ databases">
        <title>Draft genome sequence of Xylanibacillus composti strain K13.</title>
        <authorList>
            <person name="Uke A."/>
            <person name="Chhe C."/>
            <person name="Baramee S."/>
            <person name="Kosugi A."/>
        </authorList>
    </citation>
    <scope>NUCLEOTIDE SEQUENCE</scope>
    <source>
        <strain evidence="10">K13</strain>
    </source>
</reference>
<evidence type="ECO:0000256" key="4">
    <source>
        <dbReference type="ARBA" id="ARBA00022840"/>
    </source>
</evidence>
<dbReference type="PANTHER" id="PTHR43394:SF1">
    <property type="entry name" value="ATP-BINDING CASSETTE SUB-FAMILY B MEMBER 10, MITOCHONDRIAL"/>
    <property type="match status" value="1"/>
</dbReference>
<organism evidence="10 11">
    <name type="scientific">Xylanibacillus composti</name>
    <dbReference type="NCBI Taxonomy" id="1572762"/>
    <lineage>
        <taxon>Bacteria</taxon>
        <taxon>Bacillati</taxon>
        <taxon>Bacillota</taxon>
        <taxon>Bacilli</taxon>
        <taxon>Bacillales</taxon>
        <taxon>Paenibacillaceae</taxon>
        <taxon>Xylanibacillus</taxon>
    </lineage>
</organism>
<dbReference type="SUPFAM" id="SSF52540">
    <property type="entry name" value="P-loop containing nucleoside triphosphate hydrolases"/>
    <property type="match status" value="1"/>
</dbReference>
<evidence type="ECO:0000313" key="11">
    <source>
        <dbReference type="Proteomes" id="UP000677918"/>
    </source>
</evidence>
<dbReference type="SMART" id="SM00382">
    <property type="entry name" value="AAA"/>
    <property type="match status" value="1"/>
</dbReference>
<comment type="caution">
    <text evidence="10">The sequence shown here is derived from an EMBL/GenBank/DDBJ whole genome shotgun (WGS) entry which is preliminary data.</text>
</comment>
<dbReference type="Proteomes" id="UP000677918">
    <property type="component" value="Unassembled WGS sequence"/>
</dbReference>
<keyword evidence="3" id="KW-0547">Nucleotide-binding</keyword>
<keyword evidence="2 7" id="KW-0812">Transmembrane</keyword>
<feature type="transmembrane region" description="Helical" evidence="7">
    <location>
        <begin position="163"/>
        <end position="189"/>
    </location>
</feature>
<evidence type="ECO:0000256" key="5">
    <source>
        <dbReference type="ARBA" id="ARBA00022989"/>
    </source>
</evidence>
<dbReference type="PANTHER" id="PTHR43394">
    <property type="entry name" value="ATP-DEPENDENT PERMEASE MDL1, MITOCHONDRIAL"/>
    <property type="match status" value="1"/>
</dbReference>
<dbReference type="InterPro" id="IPR011527">
    <property type="entry name" value="ABC1_TM_dom"/>
</dbReference>
<dbReference type="PROSITE" id="PS50929">
    <property type="entry name" value="ABC_TM1F"/>
    <property type="match status" value="1"/>
</dbReference>
<sequence>MKPTPEHTLDVKAFTRCLLRILQYLWTWSKPDLVGMLLLRAVQSLLPVLQLYLTTRLVNQAASLFAGELQQASPLVHTLLLQLLLFLLQAGAHAAHSYQFSRISQLAKLHVDRLMMEKSSNLSLMKYESSRVYDDLQRSQGHGERAVRLADSLFDIGKNTITLISFVAILFAVHWGLGLGMLLILYPFTKINAALSRMRFQLMLHQTPDARKLDHLLNLLISRQAAKEIRVFQLQAYLLDKWSKLFEDNARERLRLEKKNASWLFLLEGFGSVIVLGISALLIWIGYLGRLSIGQYVALTQSVLQTQKMIEDISFRLANAHEDVLFASTLLSFLDEPDERKEHSAAMPPSAFRHGKITVAGLTLHYPTKQAPALQQVSFHIQPGEKIAIVGANGSGKTSLVKCLLGLYSEYEGDIAYDGIDIRQISRTDLRKHVTAVFQDFVQYPFTAKENIAIGQIDKLSDMNAIRAAAAKSGADEIIRSLRNGYDTEIGPFYLGGQDLSYGQWQKIAISRAFIRDADVIVLDEPTASLDPLAEVAVYERFLELAEGKTAIFISHRLGSCRYADRILVMKEGRLVECGTHEELLSVNGEYAHMFRMQAKWYASIEHTPANAVSI</sequence>
<evidence type="ECO:0000259" key="9">
    <source>
        <dbReference type="PROSITE" id="PS50929"/>
    </source>
</evidence>
<evidence type="ECO:0000256" key="7">
    <source>
        <dbReference type="SAM" id="Phobius"/>
    </source>
</evidence>
<keyword evidence="11" id="KW-1185">Reference proteome</keyword>
<keyword evidence="5 7" id="KW-1133">Transmembrane helix</keyword>